<dbReference type="EMBL" id="BLYI01000046">
    <property type="protein sequence ID" value="GFO85787.1"/>
    <property type="molecule type" value="Genomic_DNA"/>
</dbReference>
<evidence type="ECO:0000313" key="3">
    <source>
        <dbReference type="Proteomes" id="UP000613208"/>
    </source>
</evidence>
<keyword evidence="3" id="KW-1185">Reference proteome</keyword>
<gene>
    <name evidence="2" type="ORF">ANBU17_21340</name>
</gene>
<sequence length="185" mass="19495">MRKFKKFAALGLACAMMIGSIVPVSAADVSVSEGDTQSAKTNISLVKENPAPTFTVGIPASATINSADATTIAFTMDEDSLNAIPDGKKVSVSIADAGYGDTTGKFALGSEDNQEATYKVYPSRYSTRPTDAYDIGDLLISFYGNERVTDGTASVSRAIKADNYDEIAAGTYTGNITFSIDVRNQ</sequence>
<comment type="caution">
    <text evidence="2">The sequence shown here is derived from an EMBL/GenBank/DDBJ whole genome shotgun (WGS) entry which is preliminary data.</text>
</comment>
<evidence type="ECO:0000313" key="2">
    <source>
        <dbReference type="EMBL" id="GFO85787.1"/>
    </source>
</evidence>
<proteinExistence type="predicted"/>
<accession>A0A916Q7V0</accession>
<protein>
    <submittedName>
        <fullName evidence="2">Uncharacterized protein</fullName>
    </submittedName>
</protein>
<dbReference type="AlphaFoldDB" id="A0A916Q7V0"/>
<keyword evidence="1" id="KW-0732">Signal</keyword>
<feature type="chain" id="PRO_5037619751" evidence="1">
    <location>
        <begin position="27"/>
        <end position="185"/>
    </location>
</feature>
<name>A0A916Q7V0_9FIRM</name>
<organism evidence="2 3">
    <name type="scientific">Anaerostipes butyraticus</name>
    <dbReference type="NCBI Taxonomy" id="645466"/>
    <lineage>
        <taxon>Bacteria</taxon>
        <taxon>Bacillati</taxon>
        <taxon>Bacillota</taxon>
        <taxon>Clostridia</taxon>
        <taxon>Lachnospirales</taxon>
        <taxon>Lachnospiraceae</taxon>
        <taxon>Anaerostipes</taxon>
    </lineage>
</organism>
<feature type="signal peptide" evidence="1">
    <location>
        <begin position="1"/>
        <end position="26"/>
    </location>
</feature>
<dbReference type="RefSeq" id="WP_201311483.1">
    <property type="nucleotide sequence ID" value="NZ_BLYI01000046.1"/>
</dbReference>
<reference evidence="2" key="1">
    <citation type="submission" date="2020-06" db="EMBL/GenBank/DDBJ databases">
        <title>Characterization of fructooligosaccharide metabolism and fructooligosaccharide-degrading enzymes in human commensal butyrate producers.</title>
        <authorList>
            <person name="Tanno H."/>
            <person name="Fujii T."/>
            <person name="Hirano K."/>
            <person name="Maeno S."/>
            <person name="Tonozuka T."/>
            <person name="Sakamoto M."/>
            <person name="Ohkuma M."/>
            <person name="Tochio T."/>
            <person name="Endo A."/>
        </authorList>
    </citation>
    <scope>NUCLEOTIDE SEQUENCE</scope>
    <source>
        <strain evidence="2">JCM 17466</strain>
    </source>
</reference>
<evidence type="ECO:0000256" key="1">
    <source>
        <dbReference type="SAM" id="SignalP"/>
    </source>
</evidence>
<dbReference type="Proteomes" id="UP000613208">
    <property type="component" value="Unassembled WGS sequence"/>
</dbReference>